<name>A0A1R0GQL2_9FUNG</name>
<dbReference type="OrthoDB" id="57748at2759"/>
<keyword evidence="2" id="KW-1185">Reference proteome</keyword>
<accession>A0A1R0GQL2</accession>
<dbReference type="Proteomes" id="UP000187455">
    <property type="component" value="Unassembled WGS sequence"/>
</dbReference>
<evidence type="ECO:0000313" key="1">
    <source>
        <dbReference type="EMBL" id="OLY79170.1"/>
    </source>
</evidence>
<gene>
    <name evidence="1" type="ORF">AYI68_g6769</name>
</gene>
<sequence length="84" mass="9629">MDSIVNNCDQFGLGVGDSVLNTGNTGLCNYLWSIMKQNATVRRNWIMFNCSEFEATSKDWLPNSETVPISISYFIKHSYQELHF</sequence>
<dbReference type="AlphaFoldDB" id="A0A1R0GQL2"/>
<evidence type="ECO:0000313" key="2">
    <source>
        <dbReference type="Proteomes" id="UP000187455"/>
    </source>
</evidence>
<protein>
    <submittedName>
        <fullName evidence="1">Uncharacterized protein</fullName>
    </submittedName>
</protein>
<reference evidence="1 2" key="1">
    <citation type="journal article" date="2016" name="Mol. Biol. Evol.">
        <title>Genome-Wide Survey of Gut Fungi (Harpellales) Reveals the First Horizontally Transferred Ubiquitin Gene from a Mosquito Host.</title>
        <authorList>
            <person name="Wang Y."/>
            <person name="White M.M."/>
            <person name="Kvist S."/>
            <person name="Moncalvo J.M."/>
        </authorList>
    </citation>
    <scope>NUCLEOTIDE SEQUENCE [LARGE SCALE GENOMIC DNA]</scope>
    <source>
        <strain evidence="1 2">ALG-7-W6</strain>
    </source>
</reference>
<dbReference type="EMBL" id="LSSL01004861">
    <property type="protein sequence ID" value="OLY79170.1"/>
    <property type="molecule type" value="Genomic_DNA"/>
</dbReference>
<proteinExistence type="predicted"/>
<comment type="caution">
    <text evidence="1">The sequence shown here is derived from an EMBL/GenBank/DDBJ whole genome shotgun (WGS) entry which is preliminary data.</text>
</comment>
<organism evidence="1 2">
    <name type="scientific">Smittium mucronatum</name>
    <dbReference type="NCBI Taxonomy" id="133383"/>
    <lineage>
        <taxon>Eukaryota</taxon>
        <taxon>Fungi</taxon>
        <taxon>Fungi incertae sedis</taxon>
        <taxon>Zoopagomycota</taxon>
        <taxon>Kickxellomycotina</taxon>
        <taxon>Harpellomycetes</taxon>
        <taxon>Harpellales</taxon>
        <taxon>Legeriomycetaceae</taxon>
        <taxon>Smittium</taxon>
    </lineage>
</organism>